<name>A0A6A6P6R1_9PEZI</name>
<reference evidence="7" key="1">
    <citation type="journal article" date="2020" name="Stud. Mycol.">
        <title>101 Dothideomycetes genomes: a test case for predicting lifestyles and emergence of pathogens.</title>
        <authorList>
            <person name="Haridas S."/>
            <person name="Albert R."/>
            <person name="Binder M."/>
            <person name="Bloem J."/>
            <person name="Labutti K."/>
            <person name="Salamov A."/>
            <person name="Andreopoulos B."/>
            <person name="Baker S."/>
            <person name="Barry K."/>
            <person name="Bills G."/>
            <person name="Bluhm B."/>
            <person name="Cannon C."/>
            <person name="Castanera R."/>
            <person name="Culley D."/>
            <person name="Daum C."/>
            <person name="Ezra D."/>
            <person name="Gonzalez J."/>
            <person name="Henrissat B."/>
            <person name="Kuo A."/>
            <person name="Liang C."/>
            <person name="Lipzen A."/>
            <person name="Lutzoni F."/>
            <person name="Magnuson J."/>
            <person name="Mondo S."/>
            <person name="Nolan M."/>
            <person name="Ohm R."/>
            <person name="Pangilinan J."/>
            <person name="Park H.-J."/>
            <person name="Ramirez L."/>
            <person name="Alfaro M."/>
            <person name="Sun H."/>
            <person name="Tritt A."/>
            <person name="Yoshinaga Y."/>
            <person name="Zwiers L.-H."/>
            <person name="Turgeon B."/>
            <person name="Goodwin S."/>
            <person name="Spatafora J."/>
            <person name="Crous P."/>
            <person name="Grigoriev I."/>
        </authorList>
    </citation>
    <scope>NUCLEOTIDE SEQUENCE</scope>
    <source>
        <strain evidence="7">ATCC 16933</strain>
    </source>
</reference>
<keyword evidence="2 5" id="KW-0547">Nucleotide-binding</keyword>
<accession>A0A6A6P6R1</accession>
<evidence type="ECO:0000256" key="2">
    <source>
        <dbReference type="ARBA" id="ARBA00022741"/>
    </source>
</evidence>
<proteinExistence type="inferred from homology"/>
<protein>
    <recommendedName>
        <fullName evidence="5">GPN-loop GTPase 2</fullName>
    </recommendedName>
</protein>
<evidence type="ECO:0000256" key="3">
    <source>
        <dbReference type="ARBA" id="ARBA00022801"/>
    </source>
</evidence>
<evidence type="ECO:0000256" key="4">
    <source>
        <dbReference type="ARBA" id="ARBA00023134"/>
    </source>
</evidence>
<dbReference type="OrthoDB" id="5839at2759"/>
<evidence type="ECO:0000256" key="1">
    <source>
        <dbReference type="ARBA" id="ARBA00005290"/>
    </source>
</evidence>
<comment type="function">
    <text evidence="5">Small GTPase required for proper localization of RNA polymerase II and III (RNAPII and RNAPIII). May act at an RNAP assembly step prior to nuclear import.</text>
</comment>
<feature type="compositionally biased region" description="Basic and acidic residues" evidence="6">
    <location>
        <begin position="202"/>
        <end position="213"/>
    </location>
</feature>
<evidence type="ECO:0000256" key="6">
    <source>
        <dbReference type="SAM" id="MobiDB-lite"/>
    </source>
</evidence>
<evidence type="ECO:0000313" key="7">
    <source>
        <dbReference type="EMBL" id="KAF2459113.1"/>
    </source>
</evidence>
<dbReference type="Pfam" id="PF03029">
    <property type="entry name" value="ATP_bind_1"/>
    <property type="match status" value="1"/>
</dbReference>
<comment type="similarity">
    <text evidence="1 5">Belongs to the GPN-loop GTPase family.</text>
</comment>
<keyword evidence="3 5" id="KW-0378">Hydrolase</keyword>
<feature type="region of interest" description="Disordered" evidence="6">
    <location>
        <begin position="202"/>
        <end position="236"/>
    </location>
</feature>
<gene>
    <name evidence="7" type="ORF">BDY21DRAFT_362597</name>
</gene>
<dbReference type="SUPFAM" id="SSF52540">
    <property type="entry name" value="P-loop containing nucleoside triphosphate hydrolases"/>
    <property type="match status" value="2"/>
</dbReference>
<dbReference type="Proteomes" id="UP000799766">
    <property type="component" value="Unassembled WGS sequence"/>
</dbReference>
<dbReference type="EMBL" id="MU001676">
    <property type="protein sequence ID" value="KAF2459113.1"/>
    <property type="molecule type" value="Genomic_DNA"/>
</dbReference>
<dbReference type="AlphaFoldDB" id="A0A6A6P6R1"/>
<dbReference type="GO" id="GO:0005525">
    <property type="term" value="F:GTP binding"/>
    <property type="evidence" value="ECO:0007669"/>
    <property type="project" value="UniProtKB-KW"/>
</dbReference>
<feature type="compositionally biased region" description="Acidic residues" evidence="6">
    <location>
        <begin position="224"/>
        <end position="235"/>
    </location>
</feature>
<dbReference type="GO" id="GO:0005737">
    <property type="term" value="C:cytoplasm"/>
    <property type="evidence" value="ECO:0007669"/>
    <property type="project" value="TreeGrafter"/>
</dbReference>
<dbReference type="GO" id="GO:0003924">
    <property type="term" value="F:GTPase activity"/>
    <property type="evidence" value="ECO:0007669"/>
    <property type="project" value="TreeGrafter"/>
</dbReference>
<organism evidence="7 8">
    <name type="scientific">Lineolata rhizophorae</name>
    <dbReference type="NCBI Taxonomy" id="578093"/>
    <lineage>
        <taxon>Eukaryota</taxon>
        <taxon>Fungi</taxon>
        <taxon>Dikarya</taxon>
        <taxon>Ascomycota</taxon>
        <taxon>Pezizomycotina</taxon>
        <taxon>Dothideomycetes</taxon>
        <taxon>Dothideomycetes incertae sedis</taxon>
        <taxon>Lineolatales</taxon>
        <taxon>Lineolataceae</taxon>
        <taxon>Lineolata</taxon>
    </lineage>
</organism>
<dbReference type="PANTHER" id="PTHR21231:SF3">
    <property type="entry name" value="GPN-LOOP GTPASE 2"/>
    <property type="match status" value="1"/>
</dbReference>
<keyword evidence="4 5" id="KW-0342">GTP-binding</keyword>
<comment type="subunit">
    <text evidence="5">Binds to RNA polymerase II (RNAPII).</text>
</comment>
<feature type="region of interest" description="Disordered" evidence="6">
    <location>
        <begin position="336"/>
        <end position="381"/>
    </location>
</feature>
<keyword evidence="8" id="KW-1185">Reference proteome</keyword>
<dbReference type="CDD" id="cd17871">
    <property type="entry name" value="GPN2"/>
    <property type="match status" value="1"/>
</dbReference>
<dbReference type="InterPro" id="IPR004130">
    <property type="entry name" value="Gpn"/>
</dbReference>
<dbReference type="InterPro" id="IPR030231">
    <property type="entry name" value="Gpn2"/>
</dbReference>
<evidence type="ECO:0000256" key="5">
    <source>
        <dbReference type="RuleBase" id="RU365059"/>
    </source>
</evidence>
<evidence type="ECO:0000313" key="8">
    <source>
        <dbReference type="Proteomes" id="UP000799766"/>
    </source>
</evidence>
<dbReference type="Gene3D" id="3.40.50.300">
    <property type="entry name" value="P-loop containing nucleotide triphosphate hydrolases"/>
    <property type="match status" value="1"/>
</dbReference>
<dbReference type="PANTHER" id="PTHR21231">
    <property type="entry name" value="XPA-BINDING PROTEIN 1-RELATED"/>
    <property type="match status" value="1"/>
</dbReference>
<sequence length="409" mass="46199">MRFGQLVIGSPGAGKSTYCDGMHQFMGAIGRKCSIVNLDPANDRTSYPCALDVRDLVTLDEIMEAEDLGPNGGILYALEELEHNFEWLEQGLKELEDDYILFDCPGQVELFTHHGSLRNMFLRLEKLGYRLVVVALTDSYVLTRPSLYISALLLALRSMLQLDLPHINVLTKIDNLSNYPELPFNLDFYTDVQDLRYLLPHLEPEQPGRDNKASRKKASRDGQGSEDEDEDEDEIDHPKSKFAALNRAIIQLVEDFALVGFTPLAIEDRSMMMVLLRQIDRAGGYAFGGEGANDTVWQIAMRENEITMDVRDVQERWIDRREEYDEEERKLWDEESKLMKEEGSAGTRTATSEEDGGIGLGGVGDNTSPGTNDLDIASEDDEDIVAIKEWERKRRKDVETGGIKIVRKG</sequence>
<dbReference type="InterPro" id="IPR027417">
    <property type="entry name" value="P-loop_NTPase"/>
</dbReference>
<dbReference type="FunFam" id="3.40.50.300:FF:000338">
    <property type="entry name" value="GPN-loop GTPase 2"/>
    <property type="match status" value="1"/>
</dbReference>